<keyword evidence="2" id="KW-1185">Reference proteome</keyword>
<comment type="caution">
    <text evidence="1">The sequence shown here is derived from an EMBL/GenBank/DDBJ whole genome shotgun (WGS) entry which is preliminary data.</text>
</comment>
<reference evidence="2" key="1">
    <citation type="journal article" date="2012" name="Science">
        <title>The Paleozoic origin of enzymatic lignin decomposition reconstructed from 31 fungal genomes.</title>
        <authorList>
            <person name="Floudas D."/>
            <person name="Binder M."/>
            <person name="Riley R."/>
            <person name="Barry K."/>
            <person name="Blanchette R.A."/>
            <person name="Henrissat B."/>
            <person name="Martinez A.T."/>
            <person name="Otillar R."/>
            <person name="Spatafora J.W."/>
            <person name="Yadav J.S."/>
            <person name="Aerts A."/>
            <person name="Benoit I."/>
            <person name="Boyd A."/>
            <person name="Carlson A."/>
            <person name="Copeland A."/>
            <person name="Coutinho P.M."/>
            <person name="de Vries R.P."/>
            <person name="Ferreira P."/>
            <person name="Findley K."/>
            <person name="Foster B."/>
            <person name="Gaskell J."/>
            <person name="Glotzer D."/>
            <person name="Gorecki P."/>
            <person name="Heitman J."/>
            <person name="Hesse C."/>
            <person name="Hori C."/>
            <person name="Igarashi K."/>
            <person name="Jurgens J.A."/>
            <person name="Kallen N."/>
            <person name="Kersten P."/>
            <person name="Kohler A."/>
            <person name="Kuees U."/>
            <person name="Kumar T.K.A."/>
            <person name="Kuo A."/>
            <person name="LaButti K."/>
            <person name="Larrondo L.F."/>
            <person name="Lindquist E."/>
            <person name="Ling A."/>
            <person name="Lombard V."/>
            <person name="Lucas S."/>
            <person name="Lundell T."/>
            <person name="Martin R."/>
            <person name="McLaughlin D.J."/>
            <person name="Morgenstern I."/>
            <person name="Morin E."/>
            <person name="Murat C."/>
            <person name="Nagy L.G."/>
            <person name="Nolan M."/>
            <person name="Ohm R.A."/>
            <person name="Patyshakuliyeva A."/>
            <person name="Rokas A."/>
            <person name="Ruiz-Duenas F.J."/>
            <person name="Sabat G."/>
            <person name="Salamov A."/>
            <person name="Samejima M."/>
            <person name="Schmutz J."/>
            <person name="Slot J.C."/>
            <person name="St John F."/>
            <person name="Stenlid J."/>
            <person name="Sun H."/>
            <person name="Sun S."/>
            <person name="Syed K."/>
            <person name="Tsang A."/>
            <person name="Wiebenga A."/>
            <person name="Young D."/>
            <person name="Pisabarro A."/>
            <person name="Eastwood D.C."/>
            <person name="Martin F."/>
            <person name="Cullen D."/>
            <person name="Grigoriev I.V."/>
            <person name="Hibbett D.S."/>
        </authorList>
    </citation>
    <scope>NUCLEOTIDE SEQUENCE [LARGE SCALE GENOMIC DNA]</scope>
    <source>
        <strain evidence="2">RWD-64-598 SS2</strain>
    </source>
</reference>
<dbReference type="AlphaFoldDB" id="A0A5M3MXW1"/>
<name>A0A5M3MXW1_CONPW</name>
<sequence length="51" mass="5884">LVTTSLEKAKRFLDMMNEGHPEYGCIISQEKTMTNFDYGADILNYVDPARR</sequence>
<dbReference type="OMA" id="YGCFISR"/>
<dbReference type="OrthoDB" id="289721at2759"/>
<organism evidence="1 2">
    <name type="scientific">Coniophora puteana (strain RWD-64-598)</name>
    <name type="common">Brown rot fungus</name>
    <dbReference type="NCBI Taxonomy" id="741705"/>
    <lineage>
        <taxon>Eukaryota</taxon>
        <taxon>Fungi</taxon>
        <taxon>Dikarya</taxon>
        <taxon>Basidiomycota</taxon>
        <taxon>Agaricomycotina</taxon>
        <taxon>Agaricomycetes</taxon>
        <taxon>Agaricomycetidae</taxon>
        <taxon>Boletales</taxon>
        <taxon>Coniophorineae</taxon>
        <taxon>Coniophoraceae</taxon>
        <taxon>Coniophora</taxon>
    </lineage>
</organism>
<gene>
    <name evidence="1" type="ORF">CONPUDRAFT_25668</name>
</gene>
<proteinExistence type="predicted"/>
<evidence type="ECO:0000313" key="2">
    <source>
        <dbReference type="Proteomes" id="UP000053558"/>
    </source>
</evidence>
<evidence type="ECO:0000313" key="1">
    <source>
        <dbReference type="EMBL" id="EIW83939.1"/>
    </source>
</evidence>
<dbReference type="KEGG" id="cput:CONPUDRAFT_25668"/>
<feature type="non-terminal residue" evidence="1">
    <location>
        <position position="1"/>
    </location>
</feature>
<dbReference type="RefSeq" id="XP_007765220.1">
    <property type="nucleotide sequence ID" value="XM_007767030.1"/>
</dbReference>
<feature type="non-terminal residue" evidence="1">
    <location>
        <position position="51"/>
    </location>
</feature>
<protein>
    <submittedName>
        <fullName evidence="1">Uncharacterized protein</fullName>
    </submittedName>
</protein>
<dbReference type="Proteomes" id="UP000053558">
    <property type="component" value="Unassembled WGS sequence"/>
</dbReference>
<dbReference type="EMBL" id="JH711575">
    <property type="protein sequence ID" value="EIW83939.1"/>
    <property type="molecule type" value="Genomic_DNA"/>
</dbReference>
<dbReference type="GeneID" id="19206590"/>
<accession>A0A5M3MXW1</accession>